<dbReference type="EMBL" id="KN847521">
    <property type="protein sequence ID" value="KIV94923.1"/>
    <property type="molecule type" value="Genomic_DNA"/>
</dbReference>
<keyword evidence="3" id="KW-1185">Reference proteome</keyword>
<dbReference type="RefSeq" id="XP_016226497.1">
    <property type="nucleotide sequence ID" value="XM_016366979.1"/>
</dbReference>
<dbReference type="VEuPathDB" id="FungiDB:PV10_02643"/>
<dbReference type="GeneID" id="27320488"/>
<dbReference type="AlphaFoldDB" id="A0A0D2A7G1"/>
<sequence>MTADGSAIQALQAEASSTGATHPSNDKSLNSEMPSRTSSQSPLKRKSPMASPAKYLASGSTTTVNTSSPAKPPSRPWDKLFSMEYHS</sequence>
<feature type="region of interest" description="Disordered" evidence="1">
    <location>
        <begin position="1"/>
        <end position="87"/>
    </location>
</feature>
<evidence type="ECO:0000313" key="2">
    <source>
        <dbReference type="EMBL" id="KIV94923.1"/>
    </source>
</evidence>
<dbReference type="Proteomes" id="UP000054302">
    <property type="component" value="Unassembled WGS sequence"/>
</dbReference>
<organism evidence="2 3">
    <name type="scientific">Exophiala mesophila</name>
    <name type="common">Black yeast-like fungus</name>
    <dbReference type="NCBI Taxonomy" id="212818"/>
    <lineage>
        <taxon>Eukaryota</taxon>
        <taxon>Fungi</taxon>
        <taxon>Dikarya</taxon>
        <taxon>Ascomycota</taxon>
        <taxon>Pezizomycotina</taxon>
        <taxon>Eurotiomycetes</taxon>
        <taxon>Chaetothyriomycetidae</taxon>
        <taxon>Chaetothyriales</taxon>
        <taxon>Herpotrichiellaceae</taxon>
        <taxon>Exophiala</taxon>
    </lineage>
</organism>
<feature type="compositionally biased region" description="Polar residues" evidence="1">
    <location>
        <begin position="58"/>
        <end position="69"/>
    </location>
</feature>
<evidence type="ECO:0000313" key="3">
    <source>
        <dbReference type="Proteomes" id="UP000054302"/>
    </source>
</evidence>
<evidence type="ECO:0000256" key="1">
    <source>
        <dbReference type="SAM" id="MobiDB-lite"/>
    </source>
</evidence>
<protein>
    <submittedName>
        <fullName evidence="2">Uncharacterized protein</fullName>
    </submittedName>
</protein>
<reference evidence="2 3" key="1">
    <citation type="submission" date="2015-01" db="EMBL/GenBank/DDBJ databases">
        <title>The Genome Sequence of Exophiala mesophila CBS40295.</title>
        <authorList>
            <consortium name="The Broad Institute Genomics Platform"/>
            <person name="Cuomo C."/>
            <person name="de Hoog S."/>
            <person name="Gorbushina A."/>
            <person name="Stielow B."/>
            <person name="Teixiera M."/>
            <person name="Abouelleil A."/>
            <person name="Chapman S.B."/>
            <person name="Priest M."/>
            <person name="Young S.K."/>
            <person name="Wortman J."/>
            <person name="Nusbaum C."/>
            <person name="Birren B."/>
        </authorList>
    </citation>
    <scope>NUCLEOTIDE SEQUENCE [LARGE SCALE GENOMIC DNA]</scope>
    <source>
        <strain evidence="2 3">CBS 40295</strain>
    </source>
</reference>
<feature type="compositionally biased region" description="Polar residues" evidence="1">
    <location>
        <begin position="14"/>
        <end position="42"/>
    </location>
</feature>
<dbReference type="HOGENOM" id="CLU_2483369_0_0_1"/>
<name>A0A0D2A7G1_EXOME</name>
<gene>
    <name evidence="2" type="ORF">PV10_02643</name>
</gene>
<accession>A0A0D2A7G1</accession>
<proteinExistence type="predicted"/>